<keyword evidence="2" id="KW-0813">Transport</keyword>
<evidence type="ECO:0000256" key="3">
    <source>
        <dbReference type="ARBA" id="ARBA00022692"/>
    </source>
</evidence>
<evidence type="ECO:0000256" key="8">
    <source>
        <dbReference type="PROSITE-ProRule" id="PRU00290"/>
    </source>
</evidence>
<evidence type="ECO:0000256" key="6">
    <source>
        <dbReference type="ARBA" id="ARBA00023136"/>
    </source>
</evidence>
<dbReference type="FunFam" id="1.20.5.110:FF:000004">
    <property type="entry name" value="Vesicle-associated membrane protein 7"/>
    <property type="match status" value="1"/>
</dbReference>
<keyword evidence="5 9" id="KW-1133">Transmembrane helix</keyword>
<keyword evidence="6 9" id="KW-0472">Membrane</keyword>
<feature type="transmembrane region" description="Helical" evidence="9">
    <location>
        <begin position="211"/>
        <end position="231"/>
    </location>
</feature>
<organism evidence="11 12">
    <name type="scientific">Acrobeloides nanus</name>
    <dbReference type="NCBI Taxonomy" id="290746"/>
    <lineage>
        <taxon>Eukaryota</taxon>
        <taxon>Metazoa</taxon>
        <taxon>Ecdysozoa</taxon>
        <taxon>Nematoda</taxon>
        <taxon>Chromadorea</taxon>
        <taxon>Rhabditida</taxon>
        <taxon>Tylenchina</taxon>
        <taxon>Cephalobomorpha</taxon>
        <taxon>Cephaloboidea</taxon>
        <taxon>Cephalobidae</taxon>
        <taxon>Acrobeloides</taxon>
    </lineage>
</organism>
<dbReference type="PRINTS" id="PR00219">
    <property type="entry name" value="SYNAPTOBREVN"/>
</dbReference>
<comment type="subcellular location">
    <subcellularLocation>
        <location evidence="7">Endomembrane system</location>
        <topology evidence="7">Single-pass type IV membrane protein</topology>
    </subcellularLocation>
</comment>
<evidence type="ECO:0000313" key="11">
    <source>
        <dbReference type="Proteomes" id="UP000887540"/>
    </source>
</evidence>
<evidence type="ECO:0000256" key="7">
    <source>
        <dbReference type="ARBA" id="ARBA00046280"/>
    </source>
</evidence>
<evidence type="ECO:0000256" key="9">
    <source>
        <dbReference type="SAM" id="Phobius"/>
    </source>
</evidence>
<dbReference type="Gene3D" id="1.20.5.110">
    <property type="match status" value="1"/>
</dbReference>
<dbReference type="SUPFAM" id="SSF58038">
    <property type="entry name" value="SNARE fusion complex"/>
    <property type="match status" value="1"/>
</dbReference>
<dbReference type="InterPro" id="IPR042855">
    <property type="entry name" value="V_SNARE_CC"/>
</dbReference>
<dbReference type="GO" id="GO:0016192">
    <property type="term" value="P:vesicle-mediated transport"/>
    <property type="evidence" value="ECO:0007669"/>
    <property type="project" value="InterPro"/>
</dbReference>
<dbReference type="GO" id="GO:0016020">
    <property type="term" value="C:membrane"/>
    <property type="evidence" value="ECO:0007669"/>
    <property type="project" value="InterPro"/>
</dbReference>
<keyword evidence="3 9" id="KW-0812">Transmembrane</keyword>
<evidence type="ECO:0000313" key="12">
    <source>
        <dbReference type="WBParaSite" id="ACRNAN_scaffold437.g12286.t1"/>
    </source>
</evidence>
<dbReference type="GO" id="GO:0005737">
    <property type="term" value="C:cytoplasm"/>
    <property type="evidence" value="ECO:0007669"/>
    <property type="project" value="UniProtKB-ARBA"/>
</dbReference>
<dbReference type="WBParaSite" id="ACRNAN_scaffold437.g12286.t1">
    <property type="protein sequence ID" value="ACRNAN_scaffold437.g12286.t1"/>
    <property type="gene ID" value="ACRNAN_scaffold437.g12286"/>
</dbReference>
<accession>A0A914DX78</accession>
<reference evidence="12" key="1">
    <citation type="submission" date="2022-11" db="UniProtKB">
        <authorList>
            <consortium name="WormBaseParasite"/>
        </authorList>
    </citation>
    <scope>IDENTIFICATION</scope>
</reference>
<protein>
    <submittedName>
        <fullName evidence="12">V-SNARE coiled-coil homology domain-containing protein</fullName>
    </submittedName>
</protein>
<keyword evidence="4" id="KW-0653">Protein transport</keyword>
<evidence type="ECO:0000256" key="2">
    <source>
        <dbReference type="ARBA" id="ARBA00022448"/>
    </source>
</evidence>
<proteinExistence type="inferred from homology"/>
<dbReference type="PANTHER" id="PTHR45701">
    <property type="entry name" value="SYNAPTOBREVIN FAMILY MEMBER"/>
    <property type="match status" value="1"/>
</dbReference>
<dbReference type="CDD" id="cd15843">
    <property type="entry name" value="R-SNARE"/>
    <property type="match status" value="1"/>
</dbReference>
<dbReference type="Proteomes" id="UP000887540">
    <property type="component" value="Unplaced"/>
</dbReference>
<comment type="similarity">
    <text evidence="1">Belongs to the synaptobrevin family.</text>
</comment>
<dbReference type="AlphaFoldDB" id="A0A914DX78"/>
<evidence type="ECO:0000256" key="1">
    <source>
        <dbReference type="ARBA" id="ARBA00008025"/>
    </source>
</evidence>
<dbReference type="Pfam" id="PF00957">
    <property type="entry name" value="Synaptobrevin"/>
    <property type="match status" value="1"/>
</dbReference>
<name>A0A914DX78_9BILA</name>
<sequence>MSRIYAAAVCRITNEKNVVTLGDCVADLDGPNILTPTIPELNQLITRGAELSYSNIDRIQLDRLTLHYSIVLSKSCNLCYLVLAENEFSDSNTQAFFNAVQTVIVNDQRLFIRLSTAKEYELQSEIQHRLFALVMEQNQKSNVPAARINELQQQVAEVKTVMSDNVVRILERGERLENIDSRAEALNQSSQSFKTTARRVQRNMCLKNLKWTIILTVFVVLIVVLIIILILNGAGVFNHKKD</sequence>
<dbReference type="InterPro" id="IPR001388">
    <property type="entry name" value="Synaptobrevin-like"/>
</dbReference>
<feature type="domain" description="V-SNARE coiled-coil homology" evidence="10">
    <location>
        <begin position="147"/>
        <end position="207"/>
    </location>
</feature>
<dbReference type="GO" id="GO:0012505">
    <property type="term" value="C:endomembrane system"/>
    <property type="evidence" value="ECO:0007669"/>
    <property type="project" value="UniProtKB-SubCell"/>
</dbReference>
<evidence type="ECO:0000256" key="4">
    <source>
        <dbReference type="ARBA" id="ARBA00022927"/>
    </source>
</evidence>
<dbReference type="GO" id="GO:0015031">
    <property type="term" value="P:protein transport"/>
    <property type="evidence" value="ECO:0007669"/>
    <property type="project" value="UniProtKB-KW"/>
</dbReference>
<keyword evidence="8" id="KW-0175">Coiled coil</keyword>
<dbReference type="PROSITE" id="PS50892">
    <property type="entry name" value="V_SNARE"/>
    <property type="match status" value="1"/>
</dbReference>
<keyword evidence="11" id="KW-1185">Reference proteome</keyword>
<dbReference type="InterPro" id="IPR016444">
    <property type="entry name" value="Synaptobrevin/VAMP"/>
</dbReference>
<evidence type="ECO:0000256" key="5">
    <source>
        <dbReference type="ARBA" id="ARBA00022989"/>
    </source>
</evidence>
<evidence type="ECO:0000259" key="10">
    <source>
        <dbReference type="PROSITE" id="PS50892"/>
    </source>
</evidence>